<dbReference type="EMBL" id="CP022685">
    <property type="protein sequence ID" value="ATL32311.1"/>
    <property type="molecule type" value="Genomic_DNA"/>
</dbReference>
<reference evidence="2 3" key="1">
    <citation type="submission" date="2017-08" db="EMBL/GenBank/DDBJ databases">
        <title>Complete Genome Sequence of Streptomyces formicae KY5, the formicamycin producer.</title>
        <authorList>
            <person name="Holmes N.A."/>
            <person name="Devine R."/>
            <person name="Qin Z."/>
            <person name="Seipke R.F."/>
            <person name="Wilkinson B."/>
            <person name="Hutchings M.I."/>
        </authorList>
    </citation>
    <scope>NUCLEOTIDE SEQUENCE [LARGE SCALE GENOMIC DNA]</scope>
    <source>
        <strain evidence="2 3">KY5</strain>
    </source>
</reference>
<evidence type="ECO:0000313" key="3">
    <source>
        <dbReference type="Proteomes" id="UP000221011"/>
    </source>
</evidence>
<name>A0A291QKU0_9ACTN</name>
<organism evidence="2 3">
    <name type="scientific">Streptomyces formicae</name>
    <dbReference type="NCBI Taxonomy" id="1616117"/>
    <lineage>
        <taxon>Bacteria</taxon>
        <taxon>Bacillati</taxon>
        <taxon>Actinomycetota</taxon>
        <taxon>Actinomycetes</taxon>
        <taxon>Kitasatosporales</taxon>
        <taxon>Streptomycetaceae</taxon>
        <taxon>Streptomyces</taxon>
    </lineage>
</organism>
<dbReference type="RefSeq" id="WP_098246279.1">
    <property type="nucleotide sequence ID" value="NZ_CP022685.1"/>
</dbReference>
<proteinExistence type="predicted"/>
<evidence type="ECO:0008006" key="4">
    <source>
        <dbReference type="Google" id="ProtNLM"/>
    </source>
</evidence>
<keyword evidence="1" id="KW-0732">Signal</keyword>
<evidence type="ECO:0000256" key="1">
    <source>
        <dbReference type="SAM" id="SignalP"/>
    </source>
</evidence>
<sequence>MRLPRTVVAVLGALALVTALPTSAGAAGGTLHYVNVNGDDFSTDNPVNGECYLLVSGAVHVDNGTDTTATVYADHGCEEPLGPPLAPFSARDFGAPVPHSVMFS</sequence>
<gene>
    <name evidence="2" type="ORF">KY5_7293</name>
</gene>
<dbReference type="KEGG" id="sfk:KY5_7293"/>
<accession>A0A291QKU0</accession>
<evidence type="ECO:0000313" key="2">
    <source>
        <dbReference type="EMBL" id="ATL32311.1"/>
    </source>
</evidence>
<keyword evidence="3" id="KW-1185">Reference proteome</keyword>
<dbReference type="Proteomes" id="UP000221011">
    <property type="component" value="Chromosome"/>
</dbReference>
<feature type="signal peptide" evidence="1">
    <location>
        <begin position="1"/>
        <end position="26"/>
    </location>
</feature>
<feature type="chain" id="PRO_5013217010" description="Secreted protein" evidence="1">
    <location>
        <begin position="27"/>
        <end position="104"/>
    </location>
</feature>
<dbReference type="AlphaFoldDB" id="A0A291QKU0"/>
<protein>
    <recommendedName>
        <fullName evidence="4">Secreted protein</fullName>
    </recommendedName>
</protein>